<evidence type="ECO:0000313" key="2">
    <source>
        <dbReference type="Proteomes" id="UP000706172"/>
    </source>
</evidence>
<name>A0A931CTE3_9BACT</name>
<evidence type="ECO:0000313" key="1">
    <source>
        <dbReference type="EMBL" id="MBG0780353.1"/>
    </source>
</evidence>
<dbReference type="AlphaFoldDB" id="A0A931CTE3"/>
<organism evidence="1 2">
    <name type="scientific">Desulfotignum balticum</name>
    <dbReference type="NCBI Taxonomy" id="115781"/>
    <lineage>
        <taxon>Bacteria</taxon>
        <taxon>Pseudomonadati</taxon>
        <taxon>Thermodesulfobacteriota</taxon>
        <taxon>Desulfobacteria</taxon>
        <taxon>Desulfobacterales</taxon>
        <taxon>Desulfobacteraceae</taxon>
        <taxon>Desulfotignum</taxon>
    </lineage>
</organism>
<gene>
    <name evidence="1" type="ORF">H0S81_10565</name>
</gene>
<dbReference type="Proteomes" id="UP000706172">
    <property type="component" value="Unassembled WGS sequence"/>
</dbReference>
<feature type="non-terminal residue" evidence="1">
    <location>
        <position position="1"/>
    </location>
</feature>
<comment type="caution">
    <text evidence="1">The sequence shown here is derived from an EMBL/GenBank/DDBJ whole genome shotgun (WGS) entry which is preliminary data.</text>
</comment>
<sequence length="52" mass="5516">AVAIVKAFPQTVSGKTDYQALAGQTGGIVRPLFDTDPFLSDTGKERTSLSLF</sequence>
<protein>
    <submittedName>
        <fullName evidence="1">Uncharacterized protein</fullName>
    </submittedName>
</protein>
<proteinExistence type="predicted"/>
<accession>A0A931CTE3</accession>
<reference evidence="1" key="1">
    <citation type="submission" date="2020-07" db="EMBL/GenBank/DDBJ databases">
        <title>Severe corrosion of carbon steel in oil field produced water can be linked to methanogenic archaea containing a special type of NiFe hydrogenase.</title>
        <authorList>
            <person name="Lahme S."/>
            <person name="Mand J."/>
            <person name="Longwell J."/>
            <person name="Smith R."/>
            <person name="Enning D."/>
        </authorList>
    </citation>
    <scope>NUCLEOTIDE SEQUENCE</scope>
    <source>
        <strain evidence="1">MIC098Bin6</strain>
    </source>
</reference>
<dbReference type="EMBL" id="JACCQK010000690">
    <property type="protein sequence ID" value="MBG0780353.1"/>
    <property type="molecule type" value="Genomic_DNA"/>
</dbReference>